<proteinExistence type="predicted"/>
<feature type="non-terminal residue" evidence="1">
    <location>
        <position position="90"/>
    </location>
</feature>
<organism evidence="1">
    <name type="scientific">marine metagenome</name>
    <dbReference type="NCBI Taxonomy" id="408172"/>
    <lineage>
        <taxon>unclassified sequences</taxon>
        <taxon>metagenomes</taxon>
        <taxon>ecological metagenomes</taxon>
    </lineage>
</organism>
<gene>
    <name evidence="1" type="ORF">METZ01_LOCUS235000</name>
</gene>
<evidence type="ECO:0000313" key="1">
    <source>
        <dbReference type="EMBL" id="SVB82146.1"/>
    </source>
</evidence>
<reference evidence="1" key="1">
    <citation type="submission" date="2018-05" db="EMBL/GenBank/DDBJ databases">
        <authorList>
            <person name="Lanie J.A."/>
            <person name="Ng W.-L."/>
            <person name="Kazmierczak K.M."/>
            <person name="Andrzejewski T.M."/>
            <person name="Davidsen T.M."/>
            <person name="Wayne K.J."/>
            <person name="Tettelin H."/>
            <person name="Glass J.I."/>
            <person name="Rusch D."/>
            <person name="Podicherti R."/>
            <person name="Tsui H.-C.T."/>
            <person name="Winkler M.E."/>
        </authorList>
    </citation>
    <scope>NUCLEOTIDE SEQUENCE</scope>
</reference>
<dbReference type="Gene3D" id="3.40.50.2000">
    <property type="entry name" value="Glycogen Phosphorylase B"/>
    <property type="match status" value="1"/>
</dbReference>
<accession>A0A382H4B2</accession>
<dbReference type="SUPFAM" id="SSF53756">
    <property type="entry name" value="UDP-Glycosyltransferase/glycogen phosphorylase"/>
    <property type="match status" value="1"/>
</dbReference>
<dbReference type="EMBL" id="UINC01059110">
    <property type="protein sequence ID" value="SVB82146.1"/>
    <property type="molecule type" value="Genomic_DNA"/>
</dbReference>
<sequence length="90" mass="10325">MDTQESQKNILVIRSATRILNQTLLSLKEEFPECRISVLAPESVRETIEQDPLIDEVFTITDQRRMSVSSYGTENIALLRERKFDLAVAL</sequence>
<dbReference type="AlphaFoldDB" id="A0A382H4B2"/>
<name>A0A382H4B2_9ZZZZ</name>
<protein>
    <submittedName>
        <fullName evidence="1">Uncharacterized protein</fullName>
    </submittedName>
</protein>